<sequence>MYTKQGQFLYSTVSNPQDCSKCFKHYFPGRPVQSNTISTSLGSIQPHATINISTTCL</sequence>
<accession>A0AAD9K068</accession>
<dbReference type="Proteomes" id="UP001209878">
    <property type="component" value="Unassembled WGS sequence"/>
</dbReference>
<dbReference type="EMBL" id="JAODUO010001506">
    <property type="protein sequence ID" value="KAK2162678.1"/>
    <property type="molecule type" value="Genomic_DNA"/>
</dbReference>
<comment type="caution">
    <text evidence="1">The sequence shown here is derived from an EMBL/GenBank/DDBJ whole genome shotgun (WGS) entry which is preliminary data.</text>
</comment>
<organism evidence="1 2">
    <name type="scientific">Ridgeia piscesae</name>
    <name type="common">Tubeworm</name>
    <dbReference type="NCBI Taxonomy" id="27915"/>
    <lineage>
        <taxon>Eukaryota</taxon>
        <taxon>Metazoa</taxon>
        <taxon>Spiralia</taxon>
        <taxon>Lophotrochozoa</taxon>
        <taxon>Annelida</taxon>
        <taxon>Polychaeta</taxon>
        <taxon>Sedentaria</taxon>
        <taxon>Canalipalpata</taxon>
        <taxon>Sabellida</taxon>
        <taxon>Siboglinidae</taxon>
        <taxon>Ridgeia</taxon>
    </lineage>
</organism>
<evidence type="ECO:0000313" key="2">
    <source>
        <dbReference type="Proteomes" id="UP001209878"/>
    </source>
</evidence>
<keyword evidence="2" id="KW-1185">Reference proteome</keyword>
<reference evidence="1" key="1">
    <citation type="journal article" date="2023" name="Mol. Biol. Evol.">
        <title>Third-Generation Sequencing Reveals the Adaptive Role of the Epigenome in Three Deep-Sea Polychaetes.</title>
        <authorList>
            <person name="Perez M."/>
            <person name="Aroh O."/>
            <person name="Sun Y."/>
            <person name="Lan Y."/>
            <person name="Juniper S.K."/>
            <person name="Young C.R."/>
            <person name="Angers B."/>
            <person name="Qian P.Y."/>
        </authorList>
    </citation>
    <scope>NUCLEOTIDE SEQUENCE</scope>
    <source>
        <strain evidence="1">R07B-5</strain>
    </source>
</reference>
<proteinExistence type="predicted"/>
<dbReference type="AlphaFoldDB" id="A0AAD9K068"/>
<evidence type="ECO:0000313" key="1">
    <source>
        <dbReference type="EMBL" id="KAK2162678.1"/>
    </source>
</evidence>
<name>A0AAD9K068_RIDPI</name>
<gene>
    <name evidence="1" type="ORF">NP493_1506g00000</name>
</gene>
<protein>
    <submittedName>
        <fullName evidence="1">Uncharacterized protein</fullName>
    </submittedName>
</protein>